<name>A0A430BSS0_SPHYA</name>
<evidence type="ECO:0000256" key="1">
    <source>
        <dbReference type="SAM" id="MobiDB-lite"/>
    </source>
</evidence>
<keyword evidence="2" id="KW-0812">Transmembrane</keyword>
<dbReference type="EMBL" id="QRAL01000016">
    <property type="protein sequence ID" value="RSU55736.1"/>
    <property type="molecule type" value="Genomic_DNA"/>
</dbReference>
<evidence type="ECO:0000256" key="2">
    <source>
        <dbReference type="SAM" id="Phobius"/>
    </source>
</evidence>
<evidence type="ECO:0000313" key="4">
    <source>
        <dbReference type="Proteomes" id="UP000287401"/>
    </source>
</evidence>
<feature type="compositionally biased region" description="Polar residues" evidence="1">
    <location>
        <begin position="23"/>
        <end position="39"/>
    </location>
</feature>
<feature type="region of interest" description="Disordered" evidence="1">
    <location>
        <begin position="1"/>
        <end position="40"/>
    </location>
</feature>
<sequence length="98" mass="10747">MPGPLHEMSKPSGRTFDNRQQERLPQSKTVSGSENSAPTYSLRGRFASRHAFTIPEDLTLRDEPAPTPQLPCWYSIAVFLIISGADIFAMCAIGRPGA</sequence>
<proteinExistence type="predicted"/>
<keyword evidence="2" id="KW-1133">Transmembrane helix</keyword>
<dbReference type="RefSeq" id="WP_125998792.1">
    <property type="nucleotide sequence ID" value="NZ_CP115456.1"/>
</dbReference>
<organism evidence="3 4">
    <name type="scientific">Sphingobium yanoikuyae</name>
    <name type="common">Sphingomonas yanoikuyae</name>
    <dbReference type="NCBI Taxonomy" id="13690"/>
    <lineage>
        <taxon>Bacteria</taxon>
        <taxon>Pseudomonadati</taxon>
        <taxon>Pseudomonadota</taxon>
        <taxon>Alphaproteobacteria</taxon>
        <taxon>Sphingomonadales</taxon>
        <taxon>Sphingomonadaceae</taxon>
        <taxon>Sphingobium</taxon>
    </lineage>
</organism>
<evidence type="ECO:0000313" key="3">
    <source>
        <dbReference type="EMBL" id="RSU55736.1"/>
    </source>
</evidence>
<feature type="transmembrane region" description="Helical" evidence="2">
    <location>
        <begin position="73"/>
        <end position="93"/>
    </location>
</feature>
<protein>
    <submittedName>
        <fullName evidence="3">Uncharacterized protein</fullName>
    </submittedName>
</protein>
<dbReference type="AlphaFoldDB" id="A0A430BSS0"/>
<comment type="caution">
    <text evidence="3">The sequence shown here is derived from an EMBL/GenBank/DDBJ whole genome shotgun (WGS) entry which is preliminary data.</text>
</comment>
<accession>A0A430BSS0</accession>
<dbReference type="Proteomes" id="UP000287401">
    <property type="component" value="Unassembled WGS sequence"/>
</dbReference>
<keyword evidence="2" id="KW-0472">Membrane</keyword>
<gene>
    <name evidence="3" type="ORF">DAH51_15075</name>
</gene>
<reference evidence="3 4" key="1">
    <citation type="submission" date="2018-07" db="EMBL/GenBank/DDBJ databases">
        <title>Genomic and Epidemiologic Investigation of an Indolent Hospital Outbreak.</title>
        <authorList>
            <person name="Johnson R.C."/>
            <person name="Deming C."/>
            <person name="Conlan S."/>
            <person name="Zellmer C.J."/>
            <person name="Michelin A.V."/>
            <person name="Lee-Lin S."/>
            <person name="Thomas P.J."/>
            <person name="Park M."/>
            <person name="Weingarten R.A."/>
            <person name="Less J."/>
            <person name="Dekker J.P."/>
            <person name="Frank K.M."/>
            <person name="Musser K.A."/>
            <person name="Mcquiston J.R."/>
            <person name="Henderson D.K."/>
            <person name="Lau A.F."/>
            <person name="Palmore T.N."/>
            <person name="Segre J.A."/>
        </authorList>
    </citation>
    <scope>NUCLEOTIDE SEQUENCE [LARGE SCALE GENOMIC DNA]</scope>
    <source>
        <strain evidence="3 4">SK-NIH.Env6_1116</strain>
    </source>
</reference>